<dbReference type="InterPro" id="IPR015422">
    <property type="entry name" value="PyrdxlP-dep_Trfase_small"/>
</dbReference>
<dbReference type="AlphaFoldDB" id="X1I0S9"/>
<name>X1I0S9_9ZZZZ</name>
<dbReference type="PANTHER" id="PTHR32325:SF4">
    <property type="entry name" value="TRYPTOPHANASE"/>
    <property type="match status" value="1"/>
</dbReference>
<reference evidence="1" key="1">
    <citation type="journal article" date="2014" name="Front. Microbiol.">
        <title>High frequency of phylogenetically diverse reductive dehalogenase-homologous genes in deep subseafloor sedimentary metagenomes.</title>
        <authorList>
            <person name="Kawai M."/>
            <person name="Futagami T."/>
            <person name="Toyoda A."/>
            <person name="Takaki Y."/>
            <person name="Nishi S."/>
            <person name="Hori S."/>
            <person name="Arai W."/>
            <person name="Tsubouchi T."/>
            <person name="Morono Y."/>
            <person name="Uchiyama I."/>
            <person name="Ito T."/>
            <person name="Fujiyama A."/>
            <person name="Inagaki F."/>
            <person name="Takami H."/>
        </authorList>
    </citation>
    <scope>NUCLEOTIDE SEQUENCE</scope>
    <source>
        <strain evidence="1">Expedition CK06-06</strain>
    </source>
</reference>
<dbReference type="EMBL" id="BARU01026382">
    <property type="protein sequence ID" value="GAH75981.1"/>
    <property type="molecule type" value="Genomic_DNA"/>
</dbReference>
<organism evidence="1">
    <name type="scientific">marine sediment metagenome</name>
    <dbReference type="NCBI Taxonomy" id="412755"/>
    <lineage>
        <taxon>unclassified sequences</taxon>
        <taxon>metagenomes</taxon>
        <taxon>ecological metagenomes</taxon>
    </lineage>
</organism>
<evidence type="ECO:0000313" key="1">
    <source>
        <dbReference type="EMBL" id="GAH75981.1"/>
    </source>
</evidence>
<proteinExistence type="predicted"/>
<dbReference type="SUPFAM" id="SSF53383">
    <property type="entry name" value="PLP-dependent transferases"/>
    <property type="match status" value="1"/>
</dbReference>
<protein>
    <submittedName>
        <fullName evidence="1">Uncharacterized protein</fullName>
    </submittedName>
</protein>
<dbReference type="Gene3D" id="3.90.1150.10">
    <property type="entry name" value="Aspartate Aminotransferase, domain 1"/>
    <property type="match status" value="1"/>
</dbReference>
<dbReference type="PANTHER" id="PTHR32325">
    <property type="entry name" value="BETA-ELIMINATING LYASE-LIKE PROTEIN-RELATED"/>
    <property type="match status" value="1"/>
</dbReference>
<sequence length="80" mass="9635">MEREAVSKGRDKDTGENIFPPLELVRFTIPRRVYTNTHMEYITESIVRLYEKRDTIPGLKMVFEPKHLRFFQARFEQLAF</sequence>
<dbReference type="InterPro" id="IPR015424">
    <property type="entry name" value="PyrdxlP-dep_Trfase"/>
</dbReference>
<comment type="caution">
    <text evidence="1">The sequence shown here is derived from an EMBL/GenBank/DDBJ whole genome shotgun (WGS) entry which is preliminary data.</text>
</comment>
<gene>
    <name evidence="1" type="ORF">S03H2_42387</name>
</gene>
<accession>X1I0S9</accession>